<dbReference type="GO" id="GO:0015499">
    <property type="term" value="F:formate transmembrane transporter activity"/>
    <property type="evidence" value="ECO:0007669"/>
    <property type="project" value="UniProtKB-UniRule"/>
</dbReference>
<evidence type="ECO:0000256" key="8">
    <source>
        <dbReference type="ARBA" id="ARBA00035914"/>
    </source>
</evidence>
<dbReference type="GO" id="GO:0005886">
    <property type="term" value="C:plasma membrane"/>
    <property type="evidence" value="ECO:0007669"/>
    <property type="project" value="UniProtKB-SubCell"/>
</dbReference>
<keyword evidence="3" id="KW-1003">Cell membrane</keyword>
<dbReference type="AlphaFoldDB" id="A0A011MJ39"/>
<keyword evidence="5 11" id="KW-0812">Transmembrane</keyword>
<dbReference type="NCBIfam" id="TIGR00790">
    <property type="entry name" value="fnt"/>
    <property type="match status" value="1"/>
</dbReference>
<comment type="catalytic activity">
    <reaction evidence="8">
        <text>formate(in) = formate(out)</text>
        <dbReference type="Rhea" id="RHEA:29679"/>
        <dbReference type="ChEBI" id="CHEBI:15740"/>
    </reaction>
</comment>
<accession>A0A011MJ39</accession>
<dbReference type="InterPro" id="IPR023999">
    <property type="entry name" value="Formate_transptr_FocA"/>
</dbReference>
<keyword evidence="6 11" id="KW-1133">Transmembrane helix</keyword>
<feature type="transmembrane region" description="Helical" evidence="11">
    <location>
        <begin position="185"/>
        <end position="215"/>
    </location>
</feature>
<dbReference type="PROSITE" id="PS01005">
    <property type="entry name" value="FORMATE_NITRITE_TP_1"/>
    <property type="match status" value="1"/>
</dbReference>
<keyword evidence="7 11" id="KW-0472">Membrane</keyword>
<feature type="transmembrane region" description="Helical" evidence="11">
    <location>
        <begin position="247"/>
        <end position="270"/>
    </location>
</feature>
<reference evidence="12 13" key="1">
    <citation type="journal article" date="2014" name="Genome Announc.">
        <title>Genome Sequence of a Presumptive Mannheimia haemolytica Strain with an A1/A6-Cross-Reactive Serotype from a White-Tailed Deer (Odocoileus virginianus).</title>
        <authorList>
            <person name="Lawrence P.K."/>
            <person name="Bey R.F."/>
            <person name="Wiener B."/>
            <person name="Kittichotirat W."/>
            <person name="Bumgarner R.E."/>
        </authorList>
    </citation>
    <scope>NUCLEOTIDE SEQUENCE [LARGE SCALE GENOMIC DNA]</scope>
    <source>
        <strain evidence="12 13">PKL10</strain>
    </source>
</reference>
<feature type="transmembrane region" description="Helical" evidence="11">
    <location>
        <begin position="24"/>
        <end position="44"/>
    </location>
</feature>
<evidence type="ECO:0000256" key="1">
    <source>
        <dbReference type="ARBA" id="ARBA00004429"/>
    </source>
</evidence>
<keyword evidence="2" id="KW-0813">Transport</keyword>
<evidence type="ECO:0000256" key="3">
    <source>
        <dbReference type="ARBA" id="ARBA00022475"/>
    </source>
</evidence>
<dbReference type="EMBL" id="JANJ01000003">
    <property type="protein sequence ID" value="EXI62476.1"/>
    <property type="molecule type" value="Genomic_DNA"/>
</dbReference>
<gene>
    <name evidence="12" type="ORF">AK33_04325</name>
</gene>
<dbReference type="PANTHER" id="PTHR30520">
    <property type="entry name" value="FORMATE TRANSPORTER-RELATED"/>
    <property type="match status" value="1"/>
</dbReference>
<dbReference type="InterPro" id="IPR023271">
    <property type="entry name" value="Aquaporin-like"/>
</dbReference>
<keyword evidence="13" id="KW-1185">Reference proteome</keyword>
<dbReference type="STRING" id="1122190.GCA_000621105_01483"/>
<evidence type="ECO:0000256" key="7">
    <source>
        <dbReference type="ARBA" id="ARBA00023136"/>
    </source>
</evidence>
<dbReference type="Proteomes" id="UP000054123">
    <property type="component" value="Unassembled WGS sequence"/>
</dbReference>
<dbReference type="GO" id="GO:0042802">
    <property type="term" value="F:identical protein binding"/>
    <property type="evidence" value="ECO:0007669"/>
    <property type="project" value="UniProtKB-ARBA"/>
</dbReference>
<dbReference type="FunFam" id="1.20.1080.10:FF:000006">
    <property type="entry name" value="Formate transporter FocA"/>
    <property type="match status" value="1"/>
</dbReference>
<comment type="caution">
    <text evidence="12">The sequence shown here is derived from an EMBL/GenBank/DDBJ whole genome shotgun (WGS) entry which is preliminary data.</text>
</comment>
<proteinExistence type="inferred from homology"/>
<organism evidence="12 13">
    <name type="scientific">Mannheimia granulomatis</name>
    <dbReference type="NCBI Taxonomy" id="85402"/>
    <lineage>
        <taxon>Bacteria</taxon>
        <taxon>Pseudomonadati</taxon>
        <taxon>Pseudomonadota</taxon>
        <taxon>Gammaproteobacteria</taxon>
        <taxon>Pasteurellales</taxon>
        <taxon>Pasteurellaceae</taxon>
        <taxon>Mannheimia</taxon>
    </lineage>
</organism>
<evidence type="ECO:0000256" key="6">
    <source>
        <dbReference type="ARBA" id="ARBA00022989"/>
    </source>
</evidence>
<dbReference type="InterPro" id="IPR000292">
    <property type="entry name" value="For/NO2_transpt"/>
</dbReference>
<name>A0A011MJ39_9PAST</name>
<dbReference type="Pfam" id="PF01226">
    <property type="entry name" value="Form_Nir_trans"/>
    <property type="match status" value="1"/>
</dbReference>
<evidence type="ECO:0000256" key="11">
    <source>
        <dbReference type="SAM" id="Phobius"/>
    </source>
</evidence>
<evidence type="ECO:0000256" key="5">
    <source>
        <dbReference type="ARBA" id="ARBA00022692"/>
    </source>
</evidence>
<evidence type="ECO:0000313" key="12">
    <source>
        <dbReference type="EMBL" id="EXI62476.1"/>
    </source>
</evidence>
<dbReference type="InterPro" id="IPR024002">
    <property type="entry name" value="For/NO2_transpt_CS"/>
</dbReference>
<dbReference type="NCBIfam" id="TIGR04060">
    <property type="entry name" value="formate_focA"/>
    <property type="match status" value="1"/>
</dbReference>
<comment type="subcellular location">
    <subcellularLocation>
        <location evidence="1">Cell inner membrane</location>
        <topology evidence="1">Multi-pass membrane protein</topology>
    </subcellularLocation>
</comment>
<dbReference type="PATRIC" id="fig|1450449.3.peg.833"/>
<feature type="transmembrane region" description="Helical" evidence="11">
    <location>
        <begin position="103"/>
        <end position="126"/>
    </location>
</feature>
<evidence type="ECO:0000313" key="13">
    <source>
        <dbReference type="Proteomes" id="UP000054123"/>
    </source>
</evidence>
<protein>
    <recommendedName>
        <fullName evidence="10">Formate transporter FocA</fullName>
    </recommendedName>
</protein>
<feature type="transmembrane region" description="Helical" evidence="11">
    <location>
        <begin position="56"/>
        <end position="82"/>
    </location>
</feature>
<dbReference type="OrthoDB" id="9786493at2"/>
<dbReference type="PANTHER" id="PTHR30520:SF10">
    <property type="entry name" value="FORMATE CHANNEL FOCA-RELATED"/>
    <property type="match status" value="1"/>
</dbReference>
<evidence type="ECO:0000256" key="4">
    <source>
        <dbReference type="ARBA" id="ARBA00022519"/>
    </source>
</evidence>
<dbReference type="RefSeq" id="WP_042802201.1">
    <property type="nucleotide sequence ID" value="NZ_AVSP01000013.1"/>
</dbReference>
<feature type="transmembrane region" description="Helical" evidence="11">
    <location>
        <begin position="153"/>
        <end position="173"/>
    </location>
</feature>
<evidence type="ECO:0000256" key="2">
    <source>
        <dbReference type="ARBA" id="ARBA00022448"/>
    </source>
</evidence>
<evidence type="ECO:0000256" key="10">
    <source>
        <dbReference type="NCBIfam" id="TIGR04060"/>
    </source>
</evidence>
<sequence>MFSPVEMAKIAEDGAVYKATKNQFYSFLSAITAGGFIAIAFVFYTTTQVGASQMPWGIAKLIGGLVFSLGVIMCVVFGSELFTSSTLTIVAKASNRISWMQMFKNWVVVYFGNFIGAISIVLLVWFSGQIMAAKGQWGLTILNTAQHKIHHEWFEAFCLGIFCNIMVCIAVWMSYAGKSLTDKAFIMMLPIAMFVASGFEHCVANMFMIPMGILIQSFGSPEFWTAINVDPSQFADLDIQHFVIKNLIPATLGNIVGGVFFIGLMQWFLYIRKH</sequence>
<comment type="similarity">
    <text evidence="9">Belongs to the FNT transporter (TC 1.A.16) family.</text>
</comment>
<evidence type="ECO:0000256" key="9">
    <source>
        <dbReference type="ARBA" id="ARBA00049660"/>
    </source>
</evidence>
<dbReference type="Gene3D" id="1.20.1080.10">
    <property type="entry name" value="Glycerol uptake facilitator protein"/>
    <property type="match status" value="1"/>
</dbReference>
<keyword evidence="4" id="KW-0997">Cell inner membrane</keyword>